<dbReference type="InterPro" id="IPR001810">
    <property type="entry name" value="F-box_dom"/>
</dbReference>
<comment type="caution">
    <text evidence="2">The sequence shown here is derived from an EMBL/GenBank/DDBJ whole genome shotgun (WGS) entry which is preliminary data.</text>
</comment>
<evidence type="ECO:0000313" key="3">
    <source>
        <dbReference type="Proteomes" id="UP001432322"/>
    </source>
</evidence>
<organism evidence="2 3">
    <name type="scientific">Pristionchus fissidentatus</name>
    <dbReference type="NCBI Taxonomy" id="1538716"/>
    <lineage>
        <taxon>Eukaryota</taxon>
        <taxon>Metazoa</taxon>
        <taxon>Ecdysozoa</taxon>
        <taxon>Nematoda</taxon>
        <taxon>Chromadorea</taxon>
        <taxon>Rhabditida</taxon>
        <taxon>Rhabditina</taxon>
        <taxon>Diplogasteromorpha</taxon>
        <taxon>Diplogasteroidea</taxon>
        <taxon>Neodiplogasteridae</taxon>
        <taxon>Pristionchus</taxon>
    </lineage>
</organism>
<feature type="domain" description="F-box" evidence="1">
    <location>
        <begin position="20"/>
        <end position="39"/>
    </location>
</feature>
<evidence type="ECO:0000313" key="2">
    <source>
        <dbReference type="EMBL" id="GMT27683.1"/>
    </source>
</evidence>
<name>A0AAV5WAF5_9BILA</name>
<feature type="non-terminal residue" evidence="2">
    <location>
        <position position="241"/>
    </location>
</feature>
<dbReference type="Proteomes" id="UP001432322">
    <property type="component" value="Unassembled WGS sequence"/>
</dbReference>
<accession>A0AAV5WAF5</accession>
<dbReference type="EMBL" id="BTSY01000005">
    <property type="protein sequence ID" value="GMT27683.1"/>
    <property type="molecule type" value="Genomic_DNA"/>
</dbReference>
<dbReference type="Pfam" id="PF00646">
    <property type="entry name" value="F-box"/>
    <property type="match status" value="1"/>
</dbReference>
<protein>
    <recommendedName>
        <fullName evidence="1">F-box domain-containing protein</fullName>
    </recommendedName>
</protein>
<feature type="non-terminal residue" evidence="2">
    <location>
        <position position="1"/>
    </location>
</feature>
<sequence>FSMVFDSFSPPSKRPRRFIHFPLLDLPNEILSHIFSFLPIQYRLRARVNKRLDRIELESKYDIKKLRFKEKNESRIDDQPYSPFDVTLIVPNRKSNFAVTLKRVVQTAKLHNIYSSLSDLTEYHREIYHILYNLPLNLISVFSPDFTMDDQSLLESARIHKSIEFSTGTTAVTENALRSIALDLETGRIPLKYINLSMIDIGVMQRFLASIGITRIGLTIFSKKAGVEIFEVPVVNSLNQY</sequence>
<evidence type="ECO:0000259" key="1">
    <source>
        <dbReference type="PROSITE" id="PS50181"/>
    </source>
</evidence>
<proteinExistence type="predicted"/>
<reference evidence="2" key="1">
    <citation type="submission" date="2023-10" db="EMBL/GenBank/DDBJ databases">
        <title>Genome assembly of Pristionchus species.</title>
        <authorList>
            <person name="Yoshida K."/>
            <person name="Sommer R.J."/>
        </authorList>
    </citation>
    <scope>NUCLEOTIDE SEQUENCE</scope>
    <source>
        <strain evidence="2">RS5133</strain>
    </source>
</reference>
<dbReference type="PROSITE" id="PS50181">
    <property type="entry name" value="FBOX"/>
    <property type="match status" value="1"/>
</dbReference>
<dbReference type="SUPFAM" id="SSF81383">
    <property type="entry name" value="F-box domain"/>
    <property type="match status" value="1"/>
</dbReference>
<dbReference type="CDD" id="cd09917">
    <property type="entry name" value="F-box_SF"/>
    <property type="match status" value="1"/>
</dbReference>
<dbReference type="AlphaFoldDB" id="A0AAV5WAF5"/>
<dbReference type="InterPro" id="IPR036047">
    <property type="entry name" value="F-box-like_dom_sf"/>
</dbReference>
<keyword evidence="3" id="KW-1185">Reference proteome</keyword>
<gene>
    <name evidence="2" type="ORF">PFISCL1PPCAC_18980</name>
</gene>